<dbReference type="InterPro" id="IPR012334">
    <property type="entry name" value="Pectin_lyas_fold"/>
</dbReference>
<dbReference type="GO" id="GO:0016829">
    <property type="term" value="F:lyase activity"/>
    <property type="evidence" value="ECO:0007669"/>
    <property type="project" value="UniProtKB-KW"/>
</dbReference>
<dbReference type="SUPFAM" id="SSF51126">
    <property type="entry name" value="Pectin lyase-like"/>
    <property type="match status" value="1"/>
</dbReference>
<evidence type="ECO:0000313" key="3">
    <source>
        <dbReference type="Proteomes" id="UP000199356"/>
    </source>
</evidence>
<dbReference type="Pfam" id="PF12708">
    <property type="entry name" value="Pect-lyase_RHGA_epim"/>
    <property type="match status" value="1"/>
</dbReference>
<proteinExistence type="predicted"/>
<dbReference type="STRING" id="441119.SAMN04488047_101390"/>
<sequence length="763" mass="81333">MNKVITDGLELMPPAFAGGLDVWSSGDGTPGTATYDGAANAAFVPSDQDFGGALEVSKTEDLQRLRYTGETPILPGCYLRIRARVKAVSGNLPSVRIASWAGAPGGGHVEGLVETGPSVALTEYGTVVEVSAIVGVGDRTGVDMAWGRAPAYGHFGLDLTGLNGGVVRIDDIVIEDITSAFLRDLMDWVDVRDFGAKGDGSTDDSAAFLAADAVADGRSVLVSEGTFRLADHVTLEAPVRFQGTVTMPADKRLVLRGGFDLPTYIDAFGDEVAGFRKAFQALLASSDHESLDMGGRRVEIDGPIDMAAAAPGEETFEIRRVIRNGQFNVKDGAGWDVGQVTSTATYATSNPRVLSDVANVANIEVGSLVTGQGVGREVYVRDKNVGAGKVTLSQPLYGAASSQSYTFTRFRYALDFSGFAKLSKFTLTDIEFQLDGRASGILLAPEGETFHVKDCFVTKPKDRGITSIGRGCQDLQIDRCHFISAEQSLPATERDSVGFNVNANDAKIRDSRFQRLGTTMVLFGNGHLLVGNHWFQGDNVPNGPRTAGIVLTETNVKTVITGNYLDNSFLEWTNEHDPAPAFGNEYSFGGLSLTGNIFTANDVAPWFSWLVIKPFGPGHFVQGLNVTGNTFKALNGAVERVERVDDSIAGLDFARTRLVTFAGNSFNAVDQETVNPATVEFDQPDAARAWTLDASGYLPFGGWSRTVSAVVPEGELTDGAGEAVFDMPSVTPNHGAGSNLVKLGWRVPTKGRVQVTVRADKPV</sequence>
<keyword evidence="3" id="KW-1185">Reference proteome</keyword>
<protein>
    <submittedName>
        <fullName evidence="2">Pectate lyase superfamily protein</fullName>
    </submittedName>
</protein>
<gene>
    <name evidence="2" type="ORF">SAMN04488047_101390</name>
</gene>
<dbReference type="RefSeq" id="WP_093416922.1">
    <property type="nucleotide sequence ID" value="NZ_FOXA01000001.1"/>
</dbReference>
<dbReference type="InterPro" id="IPR024535">
    <property type="entry name" value="RHGA/B-epi-like_pectate_lyase"/>
</dbReference>
<evidence type="ECO:0000313" key="2">
    <source>
        <dbReference type="EMBL" id="SFO90523.1"/>
    </source>
</evidence>
<feature type="domain" description="Rhamnogalacturonase A/B/Epimerase-like pectate lyase" evidence="1">
    <location>
        <begin position="188"/>
        <end position="246"/>
    </location>
</feature>
<name>A0A1I5L040_9RHOB</name>
<dbReference type="OrthoDB" id="7749009at2"/>
<keyword evidence="2" id="KW-0456">Lyase</keyword>
<dbReference type="AlphaFoldDB" id="A0A1I5L040"/>
<evidence type="ECO:0000259" key="1">
    <source>
        <dbReference type="Pfam" id="PF12708"/>
    </source>
</evidence>
<reference evidence="2 3" key="1">
    <citation type="submission" date="2016-10" db="EMBL/GenBank/DDBJ databases">
        <authorList>
            <person name="de Groot N.N."/>
        </authorList>
    </citation>
    <scope>NUCLEOTIDE SEQUENCE [LARGE SCALE GENOMIC DNA]</scope>
    <source>
        <strain evidence="2 3">DSM 19547</strain>
    </source>
</reference>
<dbReference type="InterPro" id="IPR011050">
    <property type="entry name" value="Pectin_lyase_fold/virulence"/>
</dbReference>
<dbReference type="Gene3D" id="2.160.20.10">
    <property type="entry name" value="Single-stranded right-handed beta-helix, Pectin lyase-like"/>
    <property type="match status" value="1"/>
</dbReference>
<organism evidence="2 3">
    <name type="scientific">Tranquillimonas alkanivorans</name>
    <dbReference type="NCBI Taxonomy" id="441119"/>
    <lineage>
        <taxon>Bacteria</taxon>
        <taxon>Pseudomonadati</taxon>
        <taxon>Pseudomonadota</taxon>
        <taxon>Alphaproteobacteria</taxon>
        <taxon>Rhodobacterales</taxon>
        <taxon>Roseobacteraceae</taxon>
        <taxon>Tranquillimonas</taxon>
    </lineage>
</organism>
<accession>A0A1I5L040</accession>
<dbReference type="EMBL" id="FOXA01000001">
    <property type="protein sequence ID" value="SFO90523.1"/>
    <property type="molecule type" value="Genomic_DNA"/>
</dbReference>
<dbReference type="Proteomes" id="UP000199356">
    <property type="component" value="Unassembled WGS sequence"/>
</dbReference>